<dbReference type="EMBL" id="JMSE01000696">
    <property type="protein sequence ID" value="KDN68244.1"/>
    <property type="molecule type" value="Genomic_DNA"/>
</dbReference>
<reference evidence="3" key="1">
    <citation type="journal article" date="2014" name="Genome Announc.">
        <title>Draft genome sequence of Colletotrichum sublineola, a destructive pathogen of cultivated sorghum.</title>
        <authorList>
            <person name="Baroncelli R."/>
            <person name="Sanz-Martin J.M."/>
            <person name="Rech G.E."/>
            <person name="Sukno S.A."/>
            <person name="Thon M.R."/>
        </authorList>
    </citation>
    <scope>NUCLEOTIDE SEQUENCE [LARGE SCALE GENOMIC DNA]</scope>
    <source>
        <strain evidence="3">TX430BB</strain>
    </source>
</reference>
<dbReference type="Proteomes" id="UP000027238">
    <property type="component" value="Unassembled WGS sequence"/>
</dbReference>
<feature type="compositionally biased region" description="Low complexity" evidence="1">
    <location>
        <begin position="128"/>
        <end position="137"/>
    </location>
</feature>
<evidence type="ECO:0000256" key="1">
    <source>
        <dbReference type="SAM" id="MobiDB-lite"/>
    </source>
</evidence>
<comment type="caution">
    <text evidence="2">The sequence shown here is derived from an EMBL/GenBank/DDBJ whole genome shotgun (WGS) entry which is preliminary data.</text>
</comment>
<name>A0A066XKT1_COLSU</name>
<evidence type="ECO:0000313" key="2">
    <source>
        <dbReference type="EMBL" id="KDN68244.1"/>
    </source>
</evidence>
<gene>
    <name evidence="2" type="ORF">CSUB01_10021</name>
</gene>
<feature type="region of interest" description="Disordered" evidence="1">
    <location>
        <begin position="114"/>
        <end position="172"/>
    </location>
</feature>
<sequence length="183" mass="20054">MTTKRYPDPDNSQVRPRALVTQHAPWHRNTAEPCHPRSPGLVCGLSSSSLALRATSLSVTGAAKPDAGQRANAFGFIPNARFKPAPHDVRYPPRLWSQSARDAGDLVLHVTRRSTPRPAAVTDAVQKPTRITPPLRRLPQDDAPQEENQRHRSSSVCHSATLQPPSSSVCHQCSWKPLRAKSG</sequence>
<feature type="compositionally biased region" description="Polar residues" evidence="1">
    <location>
        <begin position="154"/>
        <end position="171"/>
    </location>
</feature>
<evidence type="ECO:0000313" key="3">
    <source>
        <dbReference type="Proteomes" id="UP000027238"/>
    </source>
</evidence>
<keyword evidence="3" id="KW-1185">Reference proteome</keyword>
<dbReference type="HOGENOM" id="CLU_1475087_0_0_1"/>
<accession>A0A066XKT1</accession>
<organism evidence="2 3">
    <name type="scientific">Colletotrichum sublineola</name>
    <name type="common">Sorghum anthracnose fungus</name>
    <dbReference type="NCBI Taxonomy" id="1173701"/>
    <lineage>
        <taxon>Eukaryota</taxon>
        <taxon>Fungi</taxon>
        <taxon>Dikarya</taxon>
        <taxon>Ascomycota</taxon>
        <taxon>Pezizomycotina</taxon>
        <taxon>Sordariomycetes</taxon>
        <taxon>Hypocreomycetidae</taxon>
        <taxon>Glomerellales</taxon>
        <taxon>Glomerellaceae</taxon>
        <taxon>Colletotrichum</taxon>
        <taxon>Colletotrichum graminicola species complex</taxon>
    </lineage>
</organism>
<proteinExistence type="predicted"/>
<protein>
    <submittedName>
        <fullName evidence="2">Uncharacterized protein</fullName>
    </submittedName>
</protein>
<dbReference type="AlphaFoldDB" id="A0A066XKT1"/>